<dbReference type="PANTHER" id="PTHR37536:SF1">
    <property type="entry name" value="ASPERGILLOPEPSIN, PUTAITVE (AFU_ORTHOLOGUE AFUA_7G01200)"/>
    <property type="match status" value="1"/>
</dbReference>
<feature type="chain" id="PRO_5042092682" evidence="1">
    <location>
        <begin position="20"/>
        <end position="255"/>
    </location>
</feature>
<dbReference type="CDD" id="cd13426">
    <property type="entry name" value="Peptidase_G1"/>
    <property type="match status" value="1"/>
</dbReference>
<accession>A0AAD4BC92</accession>
<protein>
    <submittedName>
        <fullName evidence="2">Peptidase A4 family-domain-containing protein</fullName>
    </submittedName>
</protein>
<dbReference type="AlphaFoldDB" id="A0AAD4BC92"/>
<dbReference type="EMBL" id="WHUW01000235">
    <property type="protein sequence ID" value="KAF8417090.1"/>
    <property type="molecule type" value="Genomic_DNA"/>
</dbReference>
<proteinExistence type="predicted"/>
<dbReference type="InterPro" id="IPR000250">
    <property type="entry name" value="Peptidase_G1"/>
</dbReference>
<evidence type="ECO:0000313" key="2">
    <source>
        <dbReference type="EMBL" id="KAF8417090.1"/>
    </source>
</evidence>
<comment type="caution">
    <text evidence="2">The sequence shown here is derived from an EMBL/GenBank/DDBJ whole genome shotgun (WGS) entry which is preliminary data.</text>
</comment>
<reference evidence="2" key="2">
    <citation type="journal article" date="2020" name="Nat. Commun.">
        <title>Large-scale genome sequencing of mycorrhizal fungi provides insights into the early evolution of symbiotic traits.</title>
        <authorList>
            <person name="Miyauchi S."/>
            <person name="Kiss E."/>
            <person name="Kuo A."/>
            <person name="Drula E."/>
            <person name="Kohler A."/>
            <person name="Sanchez-Garcia M."/>
            <person name="Morin E."/>
            <person name="Andreopoulos B."/>
            <person name="Barry K.W."/>
            <person name="Bonito G."/>
            <person name="Buee M."/>
            <person name="Carver A."/>
            <person name="Chen C."/>
            <person name="Cichocki N."/>
            <person name="Clum A."/>
            <person name="Culley D."/>
            <person name="Crous P.W."/>
            <person name="Fauchery L."/>
            <person name="Girlanda M."/>
            <person name="Hayes R.D."/>
            <person name="Keri Z."/>
            <person name="LaButti K."/>
            <person name="Lipzen A."/>
            <person name="Lombard V."/>
            <person name="Magnuson J."/>
            <person name="Maillard F."/>
            <person name="Murat C."/>
            <person name="Nolan M."/>
            <person name="Ohm R.A."/>
            <person name="Pangilinan J."/>
            <person name="Pereira M.F."/>
            <person name="Perotto S."/>
            <person name="Peter M."/>
            <person name="Pfister S."/>
            <person name="Riley R."/>
            <person name="Sitrit Y."/>
            <person name="Stielow J.B."/>
            <person name="Szollosi G."/>
            <person name="Zifcakova L."/>
            <person name="Stursova M."/>
            <person name="Spatafora J.W."/>
            <person name="Tedersoo L."/>
            <person name="Vaario L.M."/>
            <person name="Yamada A."/>
            <person name="Yan M."/>
            <person name="Wang P."/>
            <person name="Xu J."/>
            <person name="Bruns T."/>
            <person name="Baldrian P."/>
            <person name="Vilgalys R."/>
            <person name="Dunand C."/>
            <person name="Henrissat B."/>
            <person name="Grigoriev I.V."/>
            <person name="Hibbett D."/>
            <person name="Nagy L.G."/>
            <person name="Martin F.M."/>
        </authorList>
    </citation>
    <scope>NUCLEOTIDE SEQUENCE</scope>
    <source>
        <strain evidence="2">BED1</strain>
    </source>
</reference>
<gene>
    <name evidence="2" type="ORF">L210DRAFT_982832</name>
</gene>
<name>A0AAD4BC92_BOLED</name>
<dbReference type="PANTHER" id="PTHR37536">
    <property type="entry name" value="PUTATIVE (AFU_ORTHOLOGUE AFUA_3G02970)-RELATED"/>
    <property type="match status" value="1"/>
</dbReference>
<dbReference type="SUPFAM" id="SSF49899">
    <property type="entry name" value="Concanavalin A-like lectins/glucanases"/>
    <property type="match status" value="1"/>
</dbReference>
<dbReference type="GO" id="GO:0006508">
    <property type="term" value="P:proteolysis"/>
    <property type="evidence" value="ECO:0007669"/>
    <property type="project" value="InterPro"/>
</dbReference>
<dbReference type="InterPro" id="IPR013320">
    <property type="entry name" value="ConA-like_dom_sf"/>
</dbReference>
<feature type="signal peptide" evidence="1">
    <location>
        <begin position="1"/>
        <end position="19"/>
    </location>
</feature>
<dbReference type="Proteomes" id="UP001194468">
    <property type="component" value="Unassembled WGS sequence"/>
</dbReference>
<keyword evidence="1" id="KW-0732">Signal</keyword>
<evidence type="ECO:0000313" key="3">
    <source>
        <dbReference type="Proteomes" id="UP001194468"/>
    </source>
</evidence>
<dbReference type="Gene3D" id="2.60.120.700">
    <property type="entry name" value="Peptidase G1"/>
    <property type="match status" value="1"/>
</dbReference>
<keyword evidence="3" id="KW-1185">Reference proteome</keyword>
<dbReference type="GO" id="GO:0070007">
    <property type="term" value="F:glutamic-type endopeptidase activity"/>
    <property type="evidence" value="ECO:0007669"/>
    <property type="project" value="InterPro"/>
</dbReference>
<reference evidence="2" key="1">
    <citation type="submission" date="2019-10" db="EMBL/GenBank/DDBJ databases">
        <authorList>
            <consortium name="DOE Joint Genome Institute"/>
            <person name="Kuo A."/>
            <person name="Miyauchi S."/>
            <person name="Kiss E."/>
            <person name="Drula E."/>
            <person name="Kohler A."/>
            <person name="Sanchez-Garcia M."/>
            <person name="Andreopoulos B."/>
            <person name="Barry K.W."/>
            <person name="Bonito G."/>
            <person name="Buee M."/>
            <person name="Carver A."/>
            <person name="Chen C."/>
            <person name="Cichocki N."/>
            <person name="Clum A."/>
            <person name="Culley D."/>
            <person name="Crous P.W."/>
            <person name="Fauchery L."/>
            <person name="Girlanda M."/>
            <person name="Hayes R."/>
            <person name="Keri Z."/>
            <person name="LaButti K."/>
            <person name="Lipzen A."/>
            <person name="Lombard V."/>
            <person name="Magnuson J."/>
            <person name="Maillard F."/>
            <person name="Morin E."/>
            <person name="Murat C."/>
            <person name="Nolan M."/>
            <person name="Ohm R."/>
            <person name="Pangilinan J."/>
            <person name="Pereira M."/>
            <person name="Perotto S."/>
            <person name="Peter M."/>
            <person name="Riley R."/>
            <person name="Sitrit Y."/>
            <person name="Stielow B."/>
            <person name="Szollosi G."/>
            <person name="Zifcakova L."/>
            <person name="Stursova M."/>
            <person name="Spatafora J.W."/>
            <person name="Tedersoo L."/>
            <person name="Vaario L.-M."/>
            <person name="Yamada A."/>
            <person name="Yan M."/>
            <person name="Wang P."/>
            <person name="Xu J."/>
            <person name="Bruns T."/>
            <person name="Baldrian P."/>
            <person name="Vilgalys R."/>
            <person name="Henrissat B."/>
            <person name="Grigoriev I.V."/>
            <person name="Hibbett D."/>
            <person name="Nagy L.G."/>
            <person name="Martin F.M."/>
        </authorList>
    </citation>
    <scope>NUCLEOTIDE SEQUENCE</scope>
    <source>
        <strain evidence="2">BED1</strain>
    </source>
</reference>
<dbReference type="Pfam" id="PF01828">
    <property type="entry name" value="Peptidase_A4"/>
    <property type="match status" value="1"/>
</dbReference>
<evidence type="ECO:0000256" key="1">
    <source>
        <dbReference type="SAM" id="SignalP"/>
    </source>
</evidence>
<dbReference type="InterPro" id="IPR038656">
    <property type="entry name" value="Peptidase_G1_sf"/>
</dbReference>
<organism evidence="2 3">
    <name type="scientific">Boletus edulis BED1</name>
    <dbReference type="NCBI Taxonomy" id="1328754"/>
    <lineage>
        <taxon>Eukaryota</taxon>
        <taxon>Fungi</taxon>
        <taxon>Dikarya</taxon>
        <taxon>Basidiomycota</taxon>
        <taxon>Agaricomycotina</taxon>
        <taxon>Agaricomycetes</taxon>
        <taxon>Agaricomycetidae</taxon>
        <taxon>Boletales</taxon>
        <taxon>Boletineae</taxon>
        <taxon>Boletaceae</taxon>
        <taxon>Boletoideae</taxon>
        <taxon>Boletus</taxon>
    </lineage>
</organism>
<sequence>MRLNCALVSSFLFVSAVLADFHSEKQLEPMFLQRAKKPINGTPHVRAPASYGVWAGGVVERNNGTITLATGTFVVPHPQGAPGSGFVIGVGIDGLTCTTAALAAGVNVMITDHGVNVIPWGELWPRIIKWNPDPPSNDLIVSTGDQLRVTVEMTFSSIDGSFLIENLTTGKNWSDPLKNNPDSPLCQRNAFWVIAVVPDGKTPLANFGTTTFTNISMKAPGNYVFAGNPVVINSIEQNKTSVQVQPSSDITITYG</sequence>